<keyword evidence="1" id="KW-0472">Membrane</keyword>
<dbReference type="Proteomes" id="UP000269945">
    <property type="component" value="Unassembled WGS sequence"/>
</dbReference>
<keyword evidence="1" id="KW-1133">Transmembrane helix</keyword>
<evidence type="ECO:0000313" key="2">
    <source>
        <dbReference type="EMBL" id="VCW77933.1"/>
    </source>
</evidence>
<dbReference type="EMBL" id="CYRY02009626">
    <property type="protein sequence ID" value="VCW77933.1"/>
    <property type="molecule type" value="Genomic_DNA"/>
</dbReference>
<sequence>MTKGSHLRVPPHMGKSSSDFLLIGLVFLLKDGTFLKFYLDSIPISPCYMS</sequence>
<reference evidence="2 3" key="1">
    <citation type="submission" date="2018-10" db="EMBL/GenBank/DDBJ databases">
        <authorList>
            <person name="Ekblom R."/>
            <person name="Jareborg N."/>
        </authorList>
    </citation>
    <scope>NUCLEOTIDE SEQUENCE [LARGE SCALE GENOMIC DNA]</scope>
    <source>
        <tissue evidence="2">Muscle</tissue>
    </source>
</reference>
<proteinExistence type="predicted"/>
<organism evidence="2 3">
    <name type="scientific">Gulo gulo</name>
    <name type="common">Wolverine</name>
    <name type="synonym">Gluton</name>
    <dbReference type="NCBI Taxonomy" id="48420"/>
    <lineage>
        <taxon>Eukaryota</taxon>
        <taxon>Metazoa</taxon>
        <taxon>Chordata</taxon>
        <taxon>Craniata</taxon>
        <taxon>Vertebrata</taxon>
        <taxon>Euteleostomi</taxon>
        <taxon>Mammalia</taxon>
        <taxon>Eutheria</taxon>
        <taxon>Laurasiatheria</taxon>
        <taxon>Carnivora</taxon>
        <taxon>Caniformia</taxon>
        <taxon>Musteloidea</taxon>
        <taxon>Mustelidae</taxon>
        <taxon>Guloninae</taxon>
        <taxon>Gulo</taxon>
    </lineage>
</organism>
<protein>
    <submittedName>
        <fullName evidence="2">Uncharacterized protein</fullName>
    </submittedName>
</protein>
<comment type="caution">
    <text evidence="2">The sequence shown here is derived from an EMBL/GenBank/DDBJ whole genome shotgun (WGS) entry which is preliminary data.</text>
</comment>
<feature type="transmembrane region" description="Helical" evidence="1">
    <location>
        <begin position="20"/>
        <end position="39"/>
    </location>
</feature>
<accession>A0A9X9LP55</accession>
<evidence type="ECO:0000313" key="3">
    <source>
        <dbReference type="Proteomes" id="UP000269945"/>
    </source>
</evidence>
<name>A0A9X9LP55_GULGU</name>
<dbReference type="AlphaFoldDB" id="A0A9X9LP55"/>
<evidence type="ECO:0000256" key="1">
    <source>
        <dbReference type="SAM" id="Phobius"/>
    </source>
</evidence>
<keyword evidence="3" id="KW-1185">Reference proteome</keyword>
<gene>
    <name evidence="2" type="ORF">BN2614_LOCUS1</name>
</gene>
<keyword evidence="1" id="KW-0812">Transmembrane</keyword>